<proteinExistence type="predicted"/>
<evidence type="ECO:0000313" key="3">
    <source>
        <dbReference type="Proteomes" id="UP000241085"/>
    </source>
</evidence>
<dbReference type="Proteomes" id="UP000241085">
    <property type="component" value="Unassembled WGS sequence"/>
</dbReference>
<keyword evidence="3" id="KW-1185">Reference proteome</keyword>
<gene>
    <name evidence="2" type="ORF">C1I63_10335</name>
</gene>
<accession>A0A2T4UUK1</accession>
<dbReference type="RefSeq" id="WP_107574706.1">
    <property type="nucleotide sequence ID" value="NZ_PZPL01000001.1"/>
</dbReference>
<feature type="compositionally biased region" description="Polar residues" evidence="1">
    <location>
        <begin position="60"/>
        <end position="70"/>
    </location>
</feature>
<feature type="compositionally biased region" description="Basic and acidic residues" evidence="1">
    <location>
        <begin position="45"/>
        <end position="59"/>
    </location>
</feature>
<sequence length="70" mass="7799">MAGRKQKPGTSASSQVRVQPIWNQPIDRRKFARAVIALVLWQMEHDPAKQRPTTDKKSPDNSQTNGASDA</sequence>
<protein>
    <submittedName>
        <fullName evidence="2">Uncharacterized protein</fullName>
    </submittedName>
</protein>
<dbReference type="EMBL" id="PZPL01000001">
    <property type="protein sequence ID" value="PTL73205.1"/>
    <property type="molecule type" value="Genomic_DNA"/>
</dbReference>
<reference evidence="2 3" key="1">
    <citation type="submission" date="2018-03" db="EMBL/GenBank/DDBJ databases">
        <title>Bacteriophage NCPPB3778 and a type I-E CRISPR drive the evolution of the US Biological Select Agent, Rathayibacter toxicus.</title>
        <authorList>
            <person name="Davis E.W.II."/>
            <person name="Tabima J.F."/>
            <person name="Weisberg A.J."/>
            <person name="Dantas Lopes L."/>
            <person name="Wiseman M.S."/>
            <person name="Wiseman M.S."/>
            <person name="Pupko T."/>
            <person name="Belcher M.S."/>
            <person name="Sechler A.J."/>
            <person name="Tancos M.A."/>
            <person name="Schroeder B.K."/>
            <person name="Murray T.D."/>
            <person name="Luster D.G."/>
            <person name="Schneider W.L."/>
            <person name="Rogers E."/>
            <person name="Andreote F.D."/>
            <person name="Grunwald N.J."/>
            <person name="Putnam M.L."/>
            <person name="Chang J.H."/>
        </authorList>
    </citation>
    <scope>NUCLEOTIDE SEQUENCE [LARGE SCALE GENOMIC DNA]</scope>
    <source>
        <strain evidence="2 3">DSM 15933</strain>
    </source>
</reference>
<organism evidence="2 3">
    <name type="scientific">Rathayibacter caricis DSM 15933</name>
    <dbReference type="NCBI Taxonomy" id="1328867"/>
    <lineage>
        <taxon>Bacteria</taxon>
        <taxon>Bacillati</taxon>
        <taxon>Actinomycetota</taxon>
        <taxon>Actinomycetes</taxon>
        <taxon>Micrococcales</taxon>
        <taxon>Microbacteriaceae</taxon>
        <taxon>Rathayibacter</taxon>
    </lineage>
</organism>
<dbReference type="AlphaFoldDB" id="A0A2T4UUK1"/>
<name>A0A2T4UUK1_9MICO</name>
<comment type="caution">
    <text evidence="2">The sequence shown here is derived from an EMBL/GenBank/DDBJ whole genome shotgun (WGS) entry which is preliminary data.</text>
</comment>
<feature type="region of interest" description="Disordered" evidence="1">
    <location>
        <begin position="45"/>
        <end position="70"/>
    </location>
</feature>
<evidence type="ECO:0000256" key="1">
    <source>
        <dbReference type="SAM" id="MobiDB-lite"/>
    </source>
</evidence>
<evidence type="ECO:0000313" key="2">
    <source>
        <dbReference type="EMBL" id="PTL73205.1"/>
    </source>
</evidence>